<comment type="caution">
    <text evidence="1">The sequence shown here is derived from an EMBL/GenBank/DDBJ whole genome shotgun (WGS) entry which is preliminary data.</text>
</comment>
<dbReference type="EMBL" id="JAWDIE010000019">
    <property type="protein sequence ID" value="MEJ7139053.1"/>
    <property type="molecule type" value="Genomic_DNA"/>
</dbReference>
<keyword evidence="2" id="KW-1185">Reference proteome</keyword>
<dbReference type="Proteomes" id="UP001364695">
    <property type="component" value="Unassembled WGS sequence"/>
</dbReference>
<name>A0ACC6P4B1_9BURK</name>
<accession>A0ACC6P4B1</accession>
<evidence type="ECO:0000313" key="2">
    <source>
        <dbReference type="Proteomes" id="UP001364695"/>
    </source>
</evidence>
<dbReference type="EC" id="2.8.1.-" evidence="1"/>
<proteinExistence type="predicted"/>
<reference evidence="1" key="1">
    <citation type="submission" date="2023-10" db="EMBL/GenBank/DDBJ databases">
        <title>Amphibacter perezi, gen. nov., sp. nov. a novel taxa of the family Comamonadaceae, class Betaproteobacteria isolated from the skin microbiota of Pelophylax perezi from different populations.</title>
        <authorList>
            <person name="Costa S."/>
            <person name="Proenca D.N."/>
            <person name="Lopes I."/>
            <person name="Morais P.V."/>
        </authorList>
    </citation>
    <scope>NUCLEOTIDE SEQUENCE</scope>
    <source>
        <strain evidence="1">SL12-8</strain>
    </source>
</reference>
<keyword evidence="1" id="KW-0808">Transferase</keyword>
<protein>
    <submittedName>
        <fullName evidence="1">Sulfurtransferase</fullName>
        <ecNumber evidence="1">2.8.1.-</ecNumber>
    </submittedName>
</protein>
<sequence>MSDAVLISAPDLRAGLETPGAQPPVLLDCRHWLAQPAQGREAWLAGHIPGAHFAHMDEDLSGTHSPGSGRHPLPQREALAQSLARWGITPDSRVVAYDAHSGAMAARAWWLLRWMGVRQVQVLDGGLPAWTDAGGALESGATPAAPGATPVTWPEAQRATRSTADVLAGIGQQRLIDARSADRYRGENETLDPLAGHIPGALNRFYGLNLGPDGRFLAPDVLRAQWAELGVTADTAAQTLHQCGSGVTACHNLLALAHAGLPPGVLYPGSWSAWCSDAGRPRAVGVEAA</sequence>
<evidence type="ECO:0000313" key="1">
    <source>
        <dbReference type="EMBL" id="MEJ7139053.1"/>
    </source>
</evidence>
<gene>
    <name evidence="1" type="ORF">RV045_11520</name>
</gene>
<organism evidence="1 2">
    <name type="scientific">Amphibiibacter pelophylacis</name>
    <dbReference type="NCBI Taxonomy" id="1799477"/>
    <lineage>
        <taxon>Bacteria</taxon>
        <taxon>Pseudomonadati</taxon>
        <taxon>Pseudomonadota</taxon>
        <taxon>Betaproteobacteria</taxon>
        <taxon>Burkholderiales</taxon>
        <taxon>Sphaerotilaceae</taxon>
        <taxon>Amphibiibacter</taxon>
    </lineage>
</organism>